<dbReference type="SUPFAM" id="SSF53623">
    <property type="entry name" value="MurD-like peptide ligases, catalytic domain"/>
    <property type="match status" value="1"/>
</dbReference>
<dbReference type="GO" id="GO:0005737">
    <property type="term" value="C:cytoplasm"/>
    <property type="evidence" value="ECO:0007669"/>
    <property type="project" value="TreeGrafter"/>
</dbReference>
<comment type="catalytic activity">
    <reaction evidence="22">
        <text>7,8-dihydropteroate + L-glutamate + ATP = 7,8-dihydrofolate + ADP + phosphate + H(+)</text>
        <dbReference type="Rhea" id="RHEA:23584"/>
        <dbReference type="ChEBI" id="CHEBI:15378"/>
        <dbReference type="ChEBI" id="CHEBI:17839"/>
        <dbReference type="ChEBI" id="CHEBI:29985"/>
        <dbReference type="ChEBI" id="CHEBI:30616"/>
        <dbReference type="ChEBI" id="CHEBI:43474"/>
        <dbReference type="ChEBI" id="CHEBI:57451"/>
        <dbReference type="ChEBI" id="CHEBI:456216"/>
        <dbReference type="EC" id="6.3.2.12"/>
    </reaction>
</comment>
<dbReference type="EC" id="6.3.2.12" evidence="7"/>
<comment type="catalytic activity">
    <reaction evidence="19">
        <text>(6S)-5,6,7,8-tetrahydrofolyl-(gamma-L-Glu)(n) + L-glutamate + ATP = (6S)-5,6,7,8-tetrahydrofolyl-(gamma-L-Glu)(n+1) + ADP + phosphate + H(+)</text>
        <dbReference type="Rhea" id="RHEA:10580"/>
        <dbReference type="Rhea" id="RHEA-COMP:14738"/>
        <dbReference type="Rhea" id="RHEA-COMP:14740"/>
        <dbReference type="ChEBI" id="CHEBI:15378"/>
        <dbReference type="ChEBI" id="CHEBI:29985"/>
        <dbReference type="ChEBI" id="CHEBI:30616"/>
        <dbReference type="ChEBI" id="CHEBI:43474"/>
        <dbReference type="ChEBI" id="CHEBI:141005"/>
        <dbReference type="ChEBI" id="CHEBI:456216"/>
        <dbReference type="EC" id="6.3.2.17"/>
    </reaction>
</comment>
<dbReference type="GO" id="GO:0046654">
    <property type="term" value="P:tetrahydrofolate biosynthetic process"/>
    <property type="evidence" value="ECO:0007669"/>
    <property type="project" value="UniProtKB-UniPathway"/>
</dbReference>
<comment type="cofactor">
    <cofactor evidence="1">
        <name>Mg(2+)</name>
        <dbReference type="ChEBI" id="CHEBI:18420"/>
    </cofactor>
</comment>
<evidence type="ECO:0000256" key="3">
    <source>
        <dbReference type="ARBA" id="ARBA00004799"/>
    </source>
</evidence>
<evidence type="ECO:0000256" key="17">
    <source>
        <dbReference type="ARBA" id="ARBA00030592"/>
    </source>
</evidence>
<sequence length="509" mass="54379">MAGVRTRGIRARCGRHAAARRARRGESRAVVPHARYSLVAVVGLPPGTGDVEFARRRGRRASRCRPSQRRRPSHRAVRRSGAPRAVNRRTLDDWLARLERQHPRAIDLGLERVREVEQRMGLGKPAACVITVGGTNGKGSTVAFVEAIARASGLRVGAYTSPHLLAYNERVRIDGRDVGDAELVEAFEAVEAARGDTSLTYFEHGTLAALWLFERADLDLAVLEVGLGGRLDAVNIVDADVAVVTTVDIDHTDWLGEDREAIGFEKAGIARAWTPLVLGEDDPPASVLRHAYAIGASAIRANCDFLFDTIDDTHWRWREPGFELALPMPRLAAPAQVRNAATAIAALRASDLAIADDAWTRGVAAANVPGRLQVFERDGIKIVVDVAHNPQAAGELAAWLAAHPPSGRAFAVFAALADKDVAGIVARLAARVDRWWIAGLEDAGPRGQGVDALAAMLADTAASTAIRNRDVAAALAAARAQARPGDRVLVFGSFHTAAAALRALDASGS</sequence>
<dbReference type="SUPFAM" id="SSF53244">
    <property type="entry name" value="MurD-like peptide ligases, peptide-binding domain"/>
    <property type="match status" value="1"/>
</dbReference>
<comment type="pathway">
    <text evidence="3">Cofactor biosynthesis; tetrahydrofolate biosynthesis; 7,8-dihydrofolate from 2-amino-4-hydroxy-6-hydroxymethyl-7,8-dihydropteridine diphosphate and 4-aminobenzoate: step 2/2.</text>
</comment>
<evidence type="ECO:0000256" key="5">
    <source>
        <dbReference type="ARBA" id="ARBA00008276"/>
    </source>
</evidence>
<dbReference type="InterPro" id="IPR004101">
    <property type="entry name" value="Mur_ligase_C"/>
</dbReference>
<dbReference type="GO" id="GO:0004326">
    <property type="term" value="F:tetrahydrofolylpolyglutamate synthase activity"/>
    <property type="evidence" value="ECO:0007669"/>
    <property type="project" value="UniProtKB-EC"/>
</dbReference>
<dbReference type="Pfam" id="PF02875">
    <property type="entry name" value="Mur_ligase_C"/>
    <property type="match status" value="1"/>
</dbReference>
<comment type="catalytic activity">
    <reaction evidence="20">
        <text>10-formyltetrahydrofolyl-(gamma-L-Glu)(n) + L-glutamate + ATP = 10-formyltetrahydrofolyl-(gamma-L-Glu)(n+1) + ADP + phosphate + H(+)</text>
        <dbReference type="Rhea" id="RHEA:51904"/>
        <dbReference type="Rhea" id="RHEA-COMP:13088"/>
        <dbReference type="Rhea" id="RHEA-COMP:14300"/>
        <dbReference type="ChEBI" id="CHEBI:15378"/>
        <dbReference type="ChEBI" id="CHEBI:29985"/>
        <dbReference type="ChEBI" id="CHEBI:30616"/>
        <dbReference type="ChEBI" id="CHEBI:43474"/>
        <dbReference type="ChEBI" id="CHEBI:134413"/>
        <dbReference type="ChEBI" id="CHEBI:456216"/>
        <dbReference type="EC" id="6.3.2.17"/>
    </reaction>
</comment>
<dbReference type="GO" id="GO:0005524">
    <property type="term" value="F:ATP binding"/>
    <property type="evidence" value="ECO:0007669"/>
    <property type="project" value="UniProtKB-KW"/>
</dbReference>
<evidence type="ECO:0000256" key="19">
    <source>
        <dbReference type="ARBA" id="ARBA00047493"/>
    </source>
</evidence>
<name>A0A516V1N0_9GAMM</name>
<gene>
    <name evidence="26" type="primary">folC</name>
    <name evidence="26" type="ORF">FNZ56_00250</name>
</gene>
<evidence type="ECO:0000256" key="6">
    <source>
        <dbReference type="ARBA" id="ARBA00011245"/>
    </source>
</evidence>
<evidence type="ECO:0000256" key="9">
    <source>
        <dbReference type="ARBA" id="ARBA00019357"/>
    </source>
</evidence>
<evidence type="ECO:0000256" key="7">
    <source>
        <dbReference type="ARBA" id="ARBA00013023"/>
    </source>
</evidence>
<evidence type="ECO:0000256" key="20">
    <source>
        <dbReference type="ARBA" id="ARBA00047808"/>
    </source>
</evidence>
<accession>A0A516V1N0</accession>
<evidence type="ECO:0000259" key="24">
    <source>
        <dbReference type="Pfam" id="PF02875"/>
    </source>
</evidence>
<dbReference type="Gene3D" id="3.90.190.20">
    <property type="entry name" value="Mur ligase, C-terminal domain"/>
    <property type="match status" value="1"/>
</dbReference>
<proteinExistence type="inferred from homology"/>
<dbReference type="Proteomes" id="UP000315891">
    <property type="component" value="Chromosome"/>
</dbReference>
<dbReference type="InterPro" id="IPR036565">
    <property type="entry name" value="Mur-like_cat_sf"/>
</dbReference>
<evidence type="ECO:0000256" key="23">
    <source>
        <dbReference type="SAM" id="MobiDB-lite"/>
    </source>
</evidence>
<evidence type="ECO:0000313" key="26">
    <source>
        <dbReference type="EMBL" id="QDQ72425.1"/>
    </source>
</evidence>
<dbReference type="InterPro" id="IPR013221">
    <property type="entry name" value="Mur_ligase_cen"/>
</dbReference>
<dbReference type="InterPro" id="IPR001645">
    <property type="entry name" value="Folylpolyglutamate_synth"/>
</dbReference>
<comment type="subunit">
    <text evidence="6">Monomer.</text>
</comment>
<evidence type="ECO:0000256" key="22">
    <source>
        <dbReference type="ARBA" id="ARBA00049161"/>
    </source>
</evidence>
<comment type="similarity">
    <text evidence="5">Belongs to the folylpolyglutamate synthase family.</text>
</comment>
<keyword evidence="27" id="KW-1185">Reference proteome</keyword>
<comment type="function">
    <text evidence="2">Functions in two distinct reactions of the de novo folate biosynthetic pathway. Catalyzes the addition of a glutamate residue to dihydropteroate (7,8-dihydropteroate or H2Pte) to form dihydrofolate (7,8-dihydrofolate monoglutamate or H2Pte-Glu). Also catalyzes successive additions of L-glutamate to tetrahydrofolate or 10-formyltetrahydrofolate or 5,10-methylenetetrahydrofolate, leading to folylpolyglutamate derivatives.</text>
</comment>
<evidence type="ECO:0000256" key="1">
    <source>
        <dbReference type="ARBA" id="ARBA00001946"/>
    </source>
</evidence>
<dbReference type="GO" id="GO:0046656">
    <property type="term" value="P:folic acid biosynthetic process"/>
    <property type="evidence" value="ECO:0007669"/>
    <property type="project" value="UniProtKB-KW"/>
</dbReference>
<keyword evidence="15" id="KW-0289">Folate biosynthesis</keyword>
<dbReference type="FunFam" id="3.40.1190.10:FF:000004">
    <property type="entry name" value="Dihydrofolate synthase/folylpolyglutamate synthase"/>
    <property type="match status" value="1"/>
</dbReference>
<evidence type="ECO:0000256" key="21">
    <source>
        <dbReference type="ARBA" id="ARBA00049035"/>
    </source>
</evidence>
<dbReference type="Pfam" id="PF08245">
    <property type="entry name" value="Mur_ligase_M"/>
    <property type="match status" value="1"/>
</dbReference>
<evidence type="ECO:0000256" key="18">
    <source>
        <dbReference type="ARBA" id="ARBA00032510"/>
    </source>
</evidence>
<dbReference type="AlphaFoldDB" id="A0A516V1N0"/>
<evidence type="ECO:0000256" key="10">
    <source>
        <dbReference type="ARBA" id="ARBA00022598"/>
    </source>
</evidence>
<feature type="compositionally biased region" description="Basic residues" evidence="23">
    <location>
        <begin position="56"/>
        <end position="78"/>
    </location>
</feature>
<feature type="domain" description="Mur ligase C-terminal" evidence="24">
    <location>
        <begin position="370"/>
        <end position="494"/>
    </location>
</feature>
<dbReference type="PANTHER" id="PTHR11136:SF0">
    <property type="entry name" value="DIHYDROFOLATE SYNTHETASE-RELATED"/>
    <property type="match status" value="1"/>
</dbReference>
<evidence type="ECO:0000256" key="4">
    <source>
        <dbReference type="ARBA" id="ARBA00005150"/>
    </source>
</evidence>
<evidence type="ECO:0000313" key="27">
    <source>
        <dbReference type="Proteomes" id="UP000315891"/>
    </source>
</evidence>
<dbReference type="GO" id="GO:0046872">
    <property type="term" value="F:metal ion binding"/>
    <property type="evidence" value="ECO:0007669"/>
    <property type="project" value="UniProtKB-KW"/>
</dbReference>
<reference evidence="26 27" key="1">
    <citation type="submission" date="2019-07" db="EMBL/GenBank/DDBJ databases">
        <title>Lysobacter weifangensis sp. nov., isolated from bensulfuron-methyl contaminated farmland soil.</title>
        <authorList>
            <person name="Zhao H."/>
        </authorList>
    </citation>
    <scope>NUCLEOTIDE SEQUENCE [LARGE SCALE GENOMIC DNA]</scope>
    <source>
        <strain evidence="26 27">CC-Bw-6</strain>
    </source>
</reference>
<comment type="catalytic activity">
    <reaction evidence="21">
        <text>(6R)-5,10-methylenetetrahydrofolyl-(gamma-L-Glu)(n) + L-glutamate + ATP = (6R)-5,10-methylenetetrahydrofolyl-(gamma-L-Glu)(n+1) + ADP + phosphate + H(+)</text>
        <dbReference type="Rhea" id="RHEA:51912"/>
        <dbReference type="Rhea" id="RHEA-COMP:13257"/>
        <dbReference type="Rhea" id="RHEA-COMP:13258"/>
        <dbReference type="ChEBI" id="CHEBI:15378"/>
        <dbReference type="ChEBI" id="CHEBI:29985"/>
        <dbReference type="ChEBI" id="CHEBI:30616"/>
        <dbReference type="ChEBI" id="CHEBI:43474"/>
        <dbReference type="ChEBI" id="CHEBI:136572"/>
        <dbReference type="ChEBI" id="CHEBI:456216"/>
        <dbReference type="EC" id="6.3.2.17"/>
    </reaction>
</comment>
<dbReference type="NCBIfam" id="TIGR01499">
    <property type="entry name" value="folC"/>
    <property type="match status" value="1"/>
</dbReference>
<dbReference type="UniPathway" id="UPA00077">
    <property type="reaction ID" value="UER00157"/>
</dbReference>
<dbReference type="OrthoDB" id="9809356at2"/>
<keyword evidence="13" id="KW-0067">ATP-binding</keyword>
<feature type="domain" description="Mur ligase central" evidence="25">
    <location>
        <begin position="132"/>
        <end position="286"/>
    </location>
</feature>
<evidence type="ECO:0000256" key="15">
    <source>
        <dbReference type="ARBA" id="ARBA00022909"/>
    </source>
</evidence>
<evidence type="ECO:0000256" key="2">
    <source>
        <dbReference type="ARBA" id="ARBA00002714"/>
    </source>
</evidence>
<organism evidence="26 27">
    <name type="scientific">Pseudoluteimonas lycopersici</name>
    <dbReference type="NCBI Taxonomy" id="1324796"/>
    <lineage>
        <taxon>Bacteria</taxon>
        <taxon>Pseudomonadati</taxon>
        <taxon>Pseudomonadota</taxon>
        <taxon>Gammaproteobacteria</taxon>
        <taxon>Lysobacterales</taxon>
        <taxon>Lysobacteraceae</taxon>
        <taxon>Pseudoluteimonas</taxon>
    </lineage>
</organism>
<evidence type="ECO:0000256" key="11">
    <source>
        <dbReference type="ARBA" id="ARBA00022723"/>
    </source>
</evidence>
<protein>
    <recommendedName>
        <fullName evidence="9">Dihydrofolate synthase/folylpolyglutamate synthase</fullName>
        <ecNumber evidence="7">6.3.2.12</ecNumber>
        <ecNumber evidence="8">6.3.2.17</ecNumber>
    </recommendedName>
    <alternativeName>
        <fullName evidence="18">Folylpoly-gamma-glutamate synthetase-dihydrofolate synthetase</fullName>
    </alternativeName>
    <alternativeName>
        <fullName evidence="16">Folylpolyglutamate synthetase</fullName>
    </alternativeName>
    <alternativeName>
        <fullName evidence="17">Tetrahydrofolylpolyglutamate synthase</fullName>
    </alternativeName>
</protein>
<keyword evidence="12" id="KW-0547">Nucleotide-binding</keyword>
<evidence type="ECO:0000256" key="16">
    <source>
        <dbReference type="ARBA" id="ARBA00030048"/>
    </source>
</evidence>
<dbReference type="EC" id="6.3.2.17" evidence="8"/>
<keyword evidence="14" id="KW-0460">Magnesium</keyword>
<dbReference type="InterPro" id="IPR036615">
    <property type="entry name" value="Mur_ligase_C_dom_sf"/>
</dbReference>
<evidence type="ECO:0000256" key="14">
    <source>
        <dbReference type="ARBA" id="ARBA00022842"/>
    </source>
</evidence>
<evidence type="ECO:0000256" key="13">
    <source>
        <dbReference type="ARBA" id="ARBA00022840"/>
    </source>
</evidence>
<evidence type="ECO:0000256" key="12">
    <source>
        <dbReference type="ARBA" id="ARBA00022741"/>
    </source>
</evidence>
<keyword evidence="10 26" id="KW-0436">Ligase</keyword>
<keyword evidence="11" id="KW-0479">Metal-binding</keyword>
<evidence type="ECO:0000256" key="8">
    <source>
        <dbReference type="ARBA" id="ARBA00013025"/>
    </source>
</evidence>
<feature type="region of interest" description="Disordered" evidence="23">
    <location>
        <begin position="56"/>
        <end position="83"/>
    </location>
</feature>
<dbReference type="PANTHER" id="PTHR11136">
    <property type="entry name" value="FOLYLPOLYGLUTAMATE SYNTHASE-RELATED"/>
    <property type="match status" value="1"/>
</dbReference>
<dbReference type="Gene3D" id="3.40.1190.10">
    <property type="entry name" value="Mur-like, catalytic domain"/>
    <property type="match status" value="1"/>
</dbReference>
<dbReference type="EMBL" id="CP041742">
    <property type="protein sequence ID" value="QDQ72425.1"/>
    <property type="molecule type" value="Genomic_DNA"/>
</dbReference>
<dbReference type="GO" id="GO:0008841">
    <property type="term" value="F:dihydrofolate synthase activity"/>
    <property type="evidence" value="ECO:0007669"/>
    <property type="project" value="UniProtKB-EC"/>
</dbReference>
<comment type="pathway">
    <text evidence="4">Cofactor biosynthesis; tetrahydrofolylpolyglutamate biosynthesis.</text>
</comment>
<evidence type="ECO:0000259" key="25">
    <source>
        <dbReference type="Pfam" id="PF08245"/>
    </source>
</evidence>
<dbReference type="NCBIfam" id="NF008101">
    <property type="entry name" value="PRK10846.1"/>
    <property type="match status" value="1"/>
</dbReference>